<accession>A0ABP9BBZ8</accession>
<dbReference type="InterPro" id="IPR049449">
    <property type="entry name" value="TesB_ACOT8-like_N"/>
</dbReference>
<dbReference type="Gene3D" id="2.40.160.210">
    <property type="entry name" value="Acyl-CoA thioesterase, double hotdog domain"/>
    <property type="match status" value="1"/>
</dbReference>
<dbReference type="Proteomes" id="UP001500187">
    <property type="component" value="Unassembled WGS sequence"/>
</dbReference>
<dbReference type="Pfam" id="PF13622">
    <property type="entry name" value="4HBT_3"/>
    <property type="match status" value="1"/>
</dbReference>
<evidence type="ECO:0000313" key="6">
    <source>
        <dbReference type="Proteomes" id="UP001500187"/>
    </source>
</evidence>
<dbReference type="EMBL" id="BAABKP010000001">
    <property type="protein sequence ID" value="GAA4792474.1"/>
    <property type="molecule type" value="Genomic_DNA"/>
</dbReference>
<sequence length="309" mass="34148">MSEEKNSAETYRLDQLSPTQKLVQMLSPVPGIARAHEQVFSAVTLTRETPRIFGGQVLAQAIVSAAHTVENKQIHSLHGYFLRPGNVDDPLSYGVESLNEARSFATRRVQAYQNGAPIFSAITSFQSEARGPEHSSDFPMNVPDPELLPTAADLLGHIDLPMAQKVAYTRPFDVRHIATPLYTSPATSPTPTNMVWFKTFEPLPDDPTLHQAALAYASDYTQLEPVLRNHGKSWLEPGMKVASLDHAMWFHRPARADRWLLLVQESPSAQHARGLSIGKIFTASGKHVATVAQEAMLRLPEYRSSNSSS</sequence>
<evidence type="ECO:0000259" key="4">
    <source>
        <dbReference type="Pfam" id="PF13622"/>
    </source>
</evidence>
<proteinExistence type="inferred from homology"/>
<dbReference type="CDD" id="cd03444">
    <property type="entry name" value="Thioesterase_II_repeat1"/>
    <property type="match status" value="1"/>
</dbReference>
<evidence type="ECO:0000259" key="3">
    <source>
        <dbReference type="Pfam" id="PF02551"/>
    </source>
</evidence>
<dbReference type="PANTHER" id="PTHR11066">
    <property type="entry name" value="ACYL-COA THIOESTERASE"/>
    <property type="match status" value="1"/>
</dbReference>
<comment type="similarity">
    <text evidence="1">Belongs to the C/M/P thioester hydrolase family.</text>
</comment>
<name>A0ABP9BBZ8_9MICC</name>
<dbReference type="InterPro" id="IPR029069">
    <property type="entry name" value="HotDog_dom_sf"/>
</dbReference>
<evidence type="ECO:0000313" key="5">
    <source>
        <dbReference type="EMBL" id="GAA4792474.1"/>
    </source>
</evidence>
<dbReference type="CDD" id="cd03445">
    <property type="entry name" value="Thioesterase_II_repeat2"/>
    <property type="match status" value="1"/>
</dbReference>
<dbReference type="Pfam" id="PF02551">
    <property type="entry name" value="Acyl_CoA_thio"/>
    <property type="match status" value="1"/>
</dbReference>
<dbReference type="RefSeq" id="WP_251378886.1">
    <property type="nucleotide sequence ID" value="NZ_BAABKP010000001.1"/>
</dbReference>
<organism evidence="5 6">
    <name type="scientific">Rothia endophytica</name>
    <dbReference type="NCBI Taxonomy" id="1324766"/>
    <lineage>
        <taxon>Bacteria</taxon>
        <taxon>Bacillati</taxon>
        <taxon>Actinomycetota</taxon>
        <taxon>Actinomycetes</taxon>
        <taxon>Micrococcales</taxon>
        <taxon>Micrococcaceae</taxon>
        <taxon>Rothia</taxon>
    </lineage>
</organism>
<dbReference type="PANTHER" id="PTHR11066:SF34">
    <property type="entry name" value="ACYL-COENZYME A THIOESTERASE 8"/>
    <property type="match status" value="1"/>
</dbReference>
<feature type="domain" description="Acyl-CoA thioesterase-like N-terminal HotDog" evidence="4">
    <location>
        <begin position="51"/>
        <end position="126"/>
    </location>
</feature>
<evidence type="ECO:0000256" key="2">
    <source>
        <dbReference type="ARBA" id="ARBA00022801"/>
    </source>
</evidence>
<keyword evidence="2" id="KW-0378">Hydrolase</keyword>
<protein>
    <submittedName>
        <fullName evidence="5">Acyl-CoA thioesterase II</fullName>
    </submittedName>
</protein>
<comment type="caution">
    <text evidence="5">The sequence shown here is derived from an EMBL/GenBank/DDBJ whole genome shotgun (WGS) entry which is preliminary data.</text>
</comment>
<feature type="domain" description="Acyl-CoA thioesterase 2 C-terminal" evidence="3">
    <location>
        <begin position="192"/>
        <end position="294"/>
    </location>
</feature>
<gene>
    <name evidence="5" type="ORF">GCM10023352_08730</name>
</gene>
<reference evidence="6" key="1">
    <citation type="journal article" date="2019" name="Int. J. Syst. Evol. Microbiol.">
        <title>The Global Catalogue of Microorganisms (GCM) 10K type strain sequencing project: providing services to taxonomists for standard genome sequencing and annotation.</title>
        <authorList>
            <consortium name="The Broad Institute Genomics Platform"/>
            <consortium name="The Broad Institute Genome Sequencing Center for Infectious Disease"/>
            <person name="Wu L."/>
            <person name="Ma J."/>
        </authorList>
    </citation>
    <scope>NUCLEOTIDE SEQUENCE [LARGE SCALE GENOMIC DNA]</scope>
    <source>
        <strain evidence="6">JCM 18541</strain>
    </source>
</reference>
<dbReference type="InterPro" id="IPR025652">
    <property type="entry name" value="TesB_C"/>
</dbReference>
<dbReference type="InterPro" id="IPR003703">
    <property type="entry name" value="Acyl_CoA_thio"/>
</dbReference>
<keyword evidence="6" id="KW-1185">Reference proteome</keyword>
<evidence type="ECO:0000256" key="1">
    <source>
        <dbReference type="ARBA" id="ARBA00006538"/>
    </source>
</evidence>
<dbReference type="SUPFAM" id="SSF54637">
    <property type="entry name" value="Thioesterase/thiol ester dehydrase-isomerase"/>
    <property type="match status" value="2"/>
</dbReference>
<dbReference type="InterPro" id="IPR042171">
    <property type="entry name" value="Acyl-CoA_hotdog"/>
</dbReference>